<protein>
    <submittedName>
        <fullName evidence="1">Uncharacterized protein</fullName>
    </submittedName>
</protein>
<name>A0ABV9QCS0_9BURK</name>
<evidence type="ECO:0000313" key="1">
    <source>
        <dbReference type="EMBL" id="MFC4788608.1"/>
    </source>
</evidence>
<evidence type="ECO:0000313" key="2">
    <source>
        <dbReference type="Proteomes" id="UP001596001"/>
    </source>
</evidence>
<proteinExistence type="predicted"/>
<comment type="caution">
    <text evidence="1">The sequence shown here is derived from an EMBL/GenBank/DDBJ whole genome shotgun (WGS) entry which is preliminary data.</text>
</comment>
<dbReference type="Proteomes" id="UP001596001">
    <property type="component" value="Unassembled WGS sequence"/>
</dbReference>
<dbReference type="RefSeq" id="WP_382431189.1">
    <property type="nucleotide sequence ID" value="NZ_JBHSHJ010000003.1"/>
</dbReference>
<keyword evidence="2" id="KW-1185">Reference proteome</keyword>
<reference evidence="2" key="1">
    <citation type="journal article" date="2019" name="Int. J. Syst. Evol. Microbiol.">
        <title>The Global Catalogue of Microorganisms (GCM) 10K type strain sequencing project: providing services to taxonomists for standard genome sequencing and annotation.</title>
        <authorList>
            <consortium name="The Broad Institute Genomics Platform"/>
            <consortium name="The Broad Institute Genome Sequencing Center for Infectious Disease"/>
            <person name="Wu L."/>
            <person name="Ma J."/>
        </authorList>
    </citation>
    <scope>NUCLEOTIDE SEQUENCE [LARGE SCALE GENOMIC DNA]</scope>
    <source>
        <strain evidence="2">CCUG 49452</strain>
    </source>
</reference>
<dbReference type="EMBL" id="JBHSHJ010000003">
    <property type="protein sequence ID" value="MFC4788608.1"/>
    <property type="molecule type" value="Genomic_DNA"/>
</dbReference>
<organism evidence="1 2">
    <name type="scientific">Giesbergeria sinuosa</name>
    <dbReference type="NCBI Taxonomy" id="80883"/>
    <lineage>
        <taxon>Bacteria</taxon>
        <taxon>Pseudomonadati</taxon>
        <taxon>Pseudomonadota</taxon>
        <taxon>Betaproteobacteria</taxon>
        <taxon>Burkholderiales</taxon>
        <taxon>Comamonadaceae</taxon>
        <taxon>Giesbergeria</taxon>
    </lineage>
</organism>
<gene>
    <name evidence="1" type="ORF">ACFO6X_06365</name>
</gene>
<accession>A0ABV9QCS0</accession>
<sequence>MPVELRDAEELLERYGRWAQDRYRKQRCASAEGGYQAPTLGRDEERPLSAPLPDWNAMQVQRALQVVPMQFRRVLHAYYIPQRLPHHAIRRQLKITSGTWERSRLEGLRQFSNIYRLRYLT</sequence>